<name>A0A2S9Q765_9HYPH</name>
<evidence type="ECO:0000256" key="3">
    <source>
        <dbReference type="ARBA" id="ARBA00022729"/>
    </source>
</evidence>
<evidence type="ECO:0000256" key="1">
    <source>
        <dbReference type="ARBA" id="ARBA00004613"/>
    </source>
</evidence>
<proteinExistence type="predicted"/>
<dbReference type="GO" id="GO:0005737">
    <property type="term" value="C:cytoplasm"/>
    <property type="evidence" value="ECO:0007669"/>
    <property type="project" value="TreeGrafter"/>
</dbReference>
<accession>A0A2S9Q765</accession>
<dbReference type="Pfam" id="PF25106">
    <property type="entry name" value="VWA_4"/>
    <property type="match status" value="1"/>
</dbReference>
<dbReference type="PANTHER" id="PTHR47763">
    <property type="entry name" value="ALPHA-PROTEIN KINASE VWKA"/>
    <property type="match status" value="1"/>
</dbReference>
<dbReference type="SUPFAM" id="SSF53300">
    <property type="entry name" value="vWA-like"/>
    <property type="match status" value="1"/>
</dbReference>
<dbReference type="InterPro" id="IPR052969">
    <property type="entry name" value="Thr-specific_kinase-like"/>
</dbReference>
<dbReference type="EMBL" id="PUEJ01000009">
    <property type="protein sequence ID" value="PRH85160.1"/>
    <property type="molecule type" value="Genomic_DNA"/>
</dbReference>
<dbReference type="SMART" id="SM00327">
    <property type="entry name" value="VWA"/>
    <property type="match status" value="1"/>
</dbReference>
<dbReference type="Gene3D" id="3.40.50.410">
    <property type="entry name" value="von Willebrand factor, type A domain"/>
    <property type="match status" value="1"/>
</dbReference>
<dbReference type="CDD" id="cd00198">
    <property type="entry name" value="vWFA"/>
    <property type="match status" value="1"/>
</dbReference>
<comment type="subcellular location">
    <subcellularLocation>
        <location evidence="1">Secreted</location>
    </subcellularLocation>
</comment>
<dbReference type="InterPro" id="IPR002035">
    <property type="entry name" value="VWF_A"/>
</dbReference>
<dbReference type="AlphaFoldDB" id="A0A2S9Q765"/>
<dbReference type="PROSITE" id="PS50234">
    <property type="entry name" value="VWFA"/>
    <property type="match status" value="1"/>
</dbReference>
<comment type="caution">
    <text evidence="7">The sequence shown here is derived from an EMBL/GenBank/DDBJ whole genome shotgun (WGS) entry which is preliminary data.</text>
</comment>
<evidence type="ECO:0000259" key="6">
    <source>
        <dbReference type="PROSITE" id="PS50234"/>
    </source>
</evidence>
<reference evidence="7 8" key="1">
    <citation type="submission" date="2018-02" db="EMBL/GenBank/DDBJ databases">
        <title>Whole genome sequencing of endophytic bacterium.</title>
        <authorList>
            <person name="Eedara R."/>
            <person name="Podile A.R."/>
        </authorList>
    </citation>
    <scope>NUCLEOTIDE SEQUENCE [LARGE SCALE GENOMIC DNA]</scope>
    <source>
        <strain evidence="7 8">RP1T</strain>
    </source>
</reference>
<gene>
    <name evidence="7" type="ORF">C5L14_22115</name>
</gene>
<protein>
    <submittedName>
        <fullName evidence="7">VWA domain-containing protein</fullName>
    </submittedName>
</protein>
<feature type="domain" description="VWFA" evidence="6">
    <location>
        <begin position="37"/>
        <end position="224"/>
    </location>
</feature>
<dbReference type="InterPro" id="IPR036465">
    <property type="entry name" value="vWFA_dom_sf"/>
</dbReference>
<evidence type="ECO:0000256" key="5">
    <source>
        <dbReference type="SAM" id="SignalP"/>
    </source>
</evidence>
<dbReference type="Proteomes" id="UP000237682">
    <property type="component" value="Unassembled WGS sequence"/>
</dbReference>
<dbReference type="PANTHER" id="PTHR47763:SF1">
    <property type="entry name" value="DUF659 DOMAIN-CONTAINING PROTEIN"/>
    <property type="match status" value="1"/>
</dbReference>
<feature type="chain" id="PRO_5015740323" evidence="5">
    <location>
        <begin position="19"/>
        <end position="372"/>
    </location>
</feature>
<keyword evidence="2" id="KW-0964">Secreted</keyword>
<evidence type="ECO:0000256" key="4">
    <source>
        <dbReference type="SAM" id="MobiDB-lite"/>
    </source>
</evidence>
<dbReference type="RefSeq" id="WP_105864253.1">
    <property type="nucleotide sequence ID" value="NZ_PUEJ01000009.1"/>
</dbReference>
<dbReference type="GO" id="GO:0004674">
    <property type="term" value="F:protein serine/threonine kinase activity"/>
    <property type="evidence" value="ECO:0007669"/>
    <property type="project" value="TreeGrafter"/>
</dbReference>
<evidence type="ECO:0000313" key="7">
    <source>
        <dbReference type="EMBL" id="PRH85160.1"/>
    </source>
</evidence>
<sequence length="372" mass="40200">MKSALRLAFATASLLALAAPILPAQAASEPQPRPRVEVAFVLDTTGSMASLIDGAKRKIWSIANAIVDANPDAEIRMALIGYRDRGDAYVTDVHALTGDIQGLYGDLVQYTADGGGDTPESVNEALDKAVRSLQWDSGGQTRKIIFLVGDAPPHMDYPNAPRYPEVVKAAVAKGIVVNTVQAGDAGDTRQIWQDIARRGNGRYLPIPQDGGQIVEIPTPYDEDILQLQQSLDDTVLPYGDGERQQAVRNKMDLRKQAPAPAQVDNSSFYSKKAGPKEVVTGEGDLTADIANGRQSLDKVALSALPKVLQGKSEAERKAYVEEQLAKRKGLQEKLAEINRKRDAFVAAERAKAGRKTADSFDSAVQETLKQQL</sequence>
<evidence type="ECO:0000256" key="2">
    <source>
        <dbReference type="ARBA" id="ARBA00022525"/>
    </source>
</evidence>
<feature type="signal peptide" evidence="5">
    <location>
        <begin position="1"/>
        <end position="18"/>
    </location>
</feature>
<organism evidence="7 8">
    <name type="scientific">Labrys okinawensis</name>
    <dbReference type="NCBI Taxonomy" id="346911"/>
    <lineage>
        <taxon>Bacteria</taxon>
        <taxon>Pseudomonadati</taxon>
        <taxon>Pseudomonadota</taxon>
        <taxon>Alphaproteobacteria</taxon>
        <taxon>Hyphomicrobiales</taxon>
        <taxon>Xanthobacteraceae</taxon>
        <taxon>Labrys</taxon>
    </lineage>
</organism>
<keyword evidence="3 5" id="KW-0732">Signal</keyword>
<dbReference type="OrthoDB" id="9784383at2"/>
<keyword evidence="8" id="KW-1185">Reference proteome</keyword>
<feature type="region of interest" description="Disordered" evidence="4">
    <location>
        <begin position="350"/>
        <end position="372"/>
    </location>
</feature>
<evidence type="ECO:0000313" key="8">
    <source>
        <dbReference type="Proteomes" id="UP000237682"/>
    </source>
</evidence>
<dbReference type="InterPro" id="IPR056861">
    <property type="entry name" value="HMCN1-like_VWA"/>
</dbReference>
<feature type="compositionally biased region" description="Polar residues" evidence="4">
    <location>
        <begin position="362"/>
        <end position="372"/>
    </location>
</feature>